<organism evidence="1 2">
    <name type="scientific">Dallia pectoralis</name>
    <name type="common">Alaska blackfish</name>
    <dbReference type="NCBI Taxonomy" id="75939"/>
    <lineage>
        <taxon>Eukaryota</taxon>
        <taxon>Metazoa</taxon>
        <taxon>Chordata</taxon>
        <taxon>Craniata</taxon>
        <taxon>Vertebrata</taxon>
        <taxon>Euteleostomi</taxon>
        <taxon>Actinopterygii</taxon>
        <taxon>Neopterygii</taxon>
        <taxon>Teleostei</taxon>
        <taxon>Protacanthopterygii</taxon>
        <taxon>Esociformes</taxon>
        <taxon>Umbridae</taxon>
        <taxon>Dallia</taxon>
    </lineage>
</organism>
<proteinExistence type="predicted"/>
<accession>A0ACC2G7L0</accession>
<keyword evidence="2" id="KW-1185">Reference proteome</keyword>
<sequence>MAFSVSNRARDDTYLRNRTREQRDETTKGKLAQTNAQLAPPWFPLNNGDGRWHAGGSSRARLITGLPKPQNHGGKIRTERVKNLSKPRRHH</sequence>
<comment type="caution">
    <text evidence="1">The sequence shown here is derived from an EMBL/GenBank/DDBJ whole genome shotgun (WGS) entry which is preliminary data.</text>
</comment>
<evidence type="ECO:0000313" key="1">
    <source>
        <dbReference type="EMBL" id="KAJ7999598.1"/>
    </source>
</evidence>
<name>A0ACC2G7L0_DALPE</name>
<evidence type="ECO:0000313" key="2">
    <source>
        <dbReference type="Proteomes" id="UP001157502"/>
    </source>
</evidence>
<dbReference type="Proteomes" id="UP001157502">
    <property type="component" value="Chromosome 16"/>
</dbReference>
<protein>
    <submittedName>
        <fullName evidence="1">Uncharacterized protein</fullName>
    </submittedName>
</protein>
<gene>
    <name evidence="1" type="ORF">DPEC_G00196070</name>
</gene>
<dbReference type="EMBL" id="CM055743">
    <property type="protein sequence ID" value="KAJ7999598.1"/>
    <property type="molecule type" value="Genomic_DNA"/>
</dbReference>
<reference evidence="1" key="1">
    <citation type="submission" date="2021-05" db="EMBL/GenBank/DDBJ databases">
        <authorList>
            <person name="Pan Q."/>
            <person name="Jouanno E."/>
            <person name="Zahm M."/>
            <person name="Klopp C."/>
            <person name="Cabau C."/>
            <person name="Louis A."/>
            <person name="Berthelot C."/>
            <person name="Parey E."/>
            <person name="Roest Crollius H."/>
            <person name="Montfort J."/>
            <person name="Robinson-Rechavi M."/>
            <person name="Bouchez O."/>
            <person name="Lampietro C."/>
            <person name="Lopez Roques C."/>
            <person name="Donnadieu C."/>
            <person name="Postlethwait J."/>
            <person name="Bobe J."/>
            <person name="Dillon D."/>
            <person name="Chandos A."/>
            <person name="von Hippel F."/>
            <person name="Guiguen Y."/>
        </authorList>
    </citation>
    <scope>NUCLEOTIDE SEQUENCE</scope>
    <source>
        <strain evidence="1">YG-Jan2019</strain>
    </source>
</reference>